<keyword evidence="3" id="KW-1185">Reference proteome</keyword>
<dbReference type="KEGG" id="mbry:B1812_21215"/>
<gene>
    <name evidence="2" type="ORF">B1812_21215</name>
</gene>
<name>A0A1W6N051_9HYPH</name>
<accession>A0A1W6N051</accession>
<dbReference type="AlphaFoldDB" id="A0A1W6N051"/>
<dbReference type="OrthoDB" id="5573873at2"/>
<evidence type="ECO:0000256" key="1">
    <source>
        <dbReference type="SAM" id="SignalP"/>
    </source>
</evidence>
<protein>
    <recommendedName>
        <fullName evidence="4">PEP-CTERM sorting domain-containing protein</fullName>
    </recommendedName>
</protein>
<proteinExistence type="predicted"/>
<keyword evidence="1" id="KW-0732">Signal</keyword>
<evidence type="ECO:0000313" key="3">
    <source>
        <dbReference type="Proteomes" id="UP000193978"/>
    </source>
</evidence>
<feature type="chain" id="PRO_5012619514" description="PEP-CTERM sorting domain-containing protein" evidence="1">
    <location>
        <begin position="23"/>
        <end position="232"/>
    </location>
</feature>
<reference evidence="2 3" key="1">
    <citation type="submission" date="2017-02" db="EMBL/GenBank/DDBJ databases">
        <authorList>
            <person name="Peterson S.W."/>
        </authorList>
    </citation>
    <scope>NUCLEOTIDE SEQUENCE [LARGE SCALE GENOMIC DNA]</scope>
    <source>
        <strain evidence="2 3">S285</strain>
    </source>
</reference>
<dbReference type="RefSeq" id="WP_085773335.1">
    <property type="nucleotide sequence ID" value="NZ_AP027149.1"/>
</dbReference>
<evidence type="ECO:0000313" key="2">
    <source>
        <dbReference type="EMBL" id="ARN83179.1"/>
    </source>
</evidence>
<organism evidence="2 3">
    <name type="scientific">Methylocystis bryophila</name>
    <dbReference type="NCBI Taxonomy" id="655015"/>
    <lineage>
        <taxon>Bacteria</taxon>
        <taxon>Pseudomonadati</taxon>
        <taxon>Pseudomonadota</taxon>
        <taxon>Alphaproteobacteria</taxon>
        <taxon>Hyphomicrobiales</taxon>
        <taxon>Methylocystaceae</taxon>
        <taxon>Methylocystis</taxon>
    </lineage>
</organism>
<evidence type="ECO:0008006" key="4">
    <source>
        <dbReference type="Google" id="ProtNLM"/>
    </source>
</evidence>
<sequence>MQTTKLSLVAAVAAFIASPAAAASVDISGLTNADIQGYTNGSNYPLGGSTVTISGIGFQLTTLNGNPNSTGVIQTPSGDSSFTINVNQANVGTVYTLINSGFGVLAGQNGALVFADSAGDSYTYNLTEGDNVRDHYNGLYINTAPNIFGTAQFNGDVRLDAQKIVLPVGFDSSTLTTITFEGLNAGIAGGEPFLAAITTQTAAAPGPTPGAGFAGIAALLAWVAFGKRQQRA</sequence>
<dbReference type="Proteomes" id="UP000193978">
    <property type="component" value="Chromosome"/>
</dbReference>
<feature type="signal peptide" evidence="1">
    <location>
        <begin position="1"/>
        <end position="22"/>
    </location>
</feature>
<dbReference type="EMBL" id="CP019948">
    <property type="protein sequence ID" value="ARN83179.1"/>
    <property type="molecule type" value="Genomic_DNA"/>
</dbReference>